<sequence length="818" mass="89722">MSADTSMHSDHPTDLSRLLSAIAAAPVQPDDPLASIAQRLPELCDASSATAAIVWSPEGGGFRWQASHGVELADASPDSDFTADIVANAERVYAAGQADIFITPESSPAFDSPSDHESPDAPPHDIDDAPIRELVLFHRQLVFPIRHDQQTLAVVELFQPSRLPETSHWTLADLQQVQTQLERSIAPAKPDARPSPKIPDTAAPLAAIAATASQENPSSDEASSPDEATEEQESAPQELAAAEETVDEPDAAAQVDPIEDPIPATQPADLETNTSPPEPEPTERAIAEVASPAPIARMVQPPELQARAMRVAEVVGRSLHETEVAFDVVNELHAFFGEGRISLSIFRGQSCVVRAISNQQVFDRRSESVVAIQRLATRSATARLAIWSPEQASDLPPELTRLLDIYYEATDAQSVAFIPLIQKREPSNDPDDLAAIVRDRDASPGDVVGVLAIEGLQRPLCRDEILPMWQAVELPVVNAVANARRHNSLFLMPVWKELGHFTNLFRGHHRNKAIGITLLLAAIIAALSLVPADFKLRCEGIVQPTQRSKVYAQTEGVVDQLLVSDGQWVQQGQVLLTLSNPALSAEIADVEGKLRETRQKLKTCRLQRLLGDFKDDEQRQTNVRQCAGFEASLSKIQDQYDLLLEKQSQLQITSPADGQIVTWDMPQRLTARPVQPGQKLLTIADPKGPWELELKLADKRSGYLRDVIDEQPTATGLTADKTENATDSLKTSYVLASHPTLVREGTIREIARSADVDEDQGNIIRVYVDIGKQPADSEVRTRPGTEVIAHIHVGRSSIGYCKLYEFFDWAKRIWFKYV</sequence>
<evidence type="ECO:0000256" key="1">
    <source>
        <dbReference type="ARBA" id="ARBA00022448"/>
    </source>
</evidence>
<dbReference type="GO" id="GO:0015679">
    <property type="term" value="P:plasma membrane copper ion transport"/>
    <property type="evidence" value="ECO:0007669"/>
    <property type="project" value="TreeGrafter"/>
</dbReference>
<dbReference type="Proteomes" id="UP000316770">
    <property type="component" value="Chromosome"/>
</dbReference>
<dbReference type="Gene3D" id="2.40.50.100">
    <property type="match status" value="1"/>
</dbReference>
<dbReference type="GO" id="GO:0030313">
    <property type="term" value="C:cell envelope"/>
    <property type="evidence" value="ECO:0007669"/>
    <property type="project" value="TreeGrafter"/>
</dbReference>
<dbReference type="Pfam" id="PF25984">
    <property type="entry name" value="BSH_YknX"/>
    <property type="match status" value="1"/>
</dbReference>
<feature type="compositionally biased region" description="Acidic residues" evidence="2">
    <location>
        <begin position="223"/>
        <end position="233"/>
    </location>
</feature>
<dbReference type="SUPFAM" id="SSF111369">
    <property type="entry name" value="HlyD-like secretion proteins"/>
    <property type="match status" value="1"/>
</dbReference>
<evidence type="ECO:0000313" key="5">
    <source>
        <dbReference type="Proteomes" id="UP000316770"/>
    </source>
</evidence>
<accession>A0A518IMD3</accession>
<name>A0A518IMD3_9BACT</name>
<reference evidence="4 5" key="1">
    <citation type="submission" date="2019-02" db="EMBL/GenBank/DDBJ databases">
        <title>Deep-cultivation of Planctomycetes and their phenomic and genomic characterization uncovers novel biology.</title>
        <authorList>
            <person name="Wiegand S."/>
            <person name="Jogler M."/>
            <person name="Boedeker C."/>
            <person name="Pinto D."/>
            <person name="Vollmers J."/>
            <person name="Rivas-Marin E."/>
            <person name="Kohn T."/>
            <person name="Peeters S.H."/>
            <person name="Heuer A."/>
            <person name="Rast P."/>
            <person name="Oberbeckmann S."/>
            <person name="Bunk B."/>
            <person name="Jeske O."/>
            <person name="Meyerdierks A."/>
            <person name="Storesund J.E."/>
            <person name="Kallscheuer N."/>
            <person name="Luecker S."/>
            <person name="Lage O.M."/>
            <person name="Pohl T."/>
            <person name="Merkel B.J."/>
            <person name="Hornburger P."/>
            <person name="Mueller R.-W."/>
            <person name="Bruemmer F."/>
            <person name="Labrenz M."/>
            <person name="Spormann A.M."/>
            <person name="Op den Camp H."/>
            <person name="Overmann J."/>
            <person name="Amann R."/>
            <person name="Jetten M.S.M."/>
            <person name="Mascher T."/>
            <person name="Medema M.H."/>
            <person name="Devos D.P."/>
            <person name="Kaster A.-K."/>
            <person name="Ovreas L."/>
            <person name="Rohde M."/>
            <person name="Galperin M.Y."/>
            <person name="Jogler C."/>
        </authorList>
    </citation>
    <scope>NUCLEOTIDE SEQUENCE [LARGE SCALE GENOMIC DNA]</scope>
    <source>
        <strain evidence="4 5">Mal33</strain>
    </source>
</reference>
<keyword evidence="1" id="KW-0813">Transport</keyword>
<feature type="domain" description="YknX-like barrel-sandwich hybrid" evidence="3">
    <location>
        <begin position="549"/>
        <end position="683"/>
    </location>
</feature>
<dbReference type="GO" id="GO:0060003">
    <property type="term" value="P:copper ion export"/>
    <property type="evidence" value="ECO:0007669"/>
    <property type="project" value="TreeGrafter"/>
</dbReference>
<dbReference type="PANTHER" id="PTHR30097">
    <property type="entry name" value="CATION EFFLUX SYSTEM PROTEIN CUSB"/>
    <property type="match status" value="1"/>
</dbReference>
<organism evidence="4 5">
    <name type="scientific">Rosistilla oblonga</name>
    <dbReference type="NCBI Taxonomy" id="2527990"/>
    <lineage>
        <taxon>Bacteria</taxon>
        <taxon>Pseudomonadati</taxon>
        <taxon>Planctomycetota</taxon>
        <taxon>Planctomycetia</taxon>
        <taxon>Pirellulales</taxon>
        <taxon>Pirellulaceae</taxon>
        <taxon>Rosistilla</taxon>
    </lineage>
</organism>
<protein>
    <submittedName>
        <fullName evidence="4">HlyD family secretion protein</fullName>
    </submittedName>
</protein>
<proteinExistence type="predicted"/>
<gene>
    <name evidence="4" type="ORF">Mal33_01990</name>
</gene>
<dbReference type="RefSeq" id="WP_197452952.1">
    <property type="nucleotide sequence ID" value="NZ_CP036318.1"/>
</dbReference>
<evidence type="ECO:0000259" key="3">
    <source>
        <dbReference type="Pfam" id="PF25984"/>
    </source>
</evidence>
<dbReference type="Gene3D" id="1.10.287.470">
    <property type="entry name" value="Helix hairpin bin"/>
    <property type="match status" value="1"/>
</dbReference>
<feature type="compositionally biased region" description="Basic and acidic residues" evidence="2">
    <location>
        <begin position="113"/>
        <end position="127"/>
    </location>
</feature>
<feature type="region of interest" description="Disordered" evidence="2">
    <location>
        <begin position="104"/>
        <end position="127"/>
    </location>
</feature>
<feature type="region of interest" description="Disordered" evidence="2">
    <location>
        <begin position="210"/>
        <end position="283"/>
    </location>
</feature>
<dbReference type="InterPro" id="IPR058639">
    <property type="entry name" value="BSH_YknX-like"/>
</dbReference>
<dbReference type="InterPro" id="IPR051909">
    <property type="entry name" value="MFP_Cation_Efflux"/>
</dbReference>
<dbReference type="AlphaFoldDB" id="A0A518IMD3"/>
<keyword evidence="5" id="KW-1185">Reference proteome</keyword>
<evidence type="ECO:0000256" key="2">
    <source>
        <dbReference type="SAM" id="MobiDB-lite"/>
    </source>
</evidence>
<dbReference type="EMBL" id="CP036318">
    <property type="protein sequence ID" value="QDV54249.1"/>
    <property type="molecule type" value="Genomic_DNA"/>
</dbReference>
<dbReference type="PANTHER" id="PTHR30097:SF4">
    <property type="entry name" value="SLR6042 PROTEIN"/>
    <property type="match status" value="1"/>
</dbReference>
<evidence type="ECO:0000313" key="4">
    <source>
        <dbReference type="EMBL" id="QDV54249.1"/>
    </source>
</evidence>
<feature type="compositionally biased region" description="Polar residues" evidence="2">
    <location>
        <begin position="213"/>
        <end position="222"/>
    </location>
</feature>